<dbReference type="InterPro" id="IPR027417">
    <property type="entry name" value="P-loop_NTPase"/>
</dbReference>
<dbReference type="EMBL" id="LLXH01000108">
    <property type="protein sequence ID" value="PKC72942.1"/>
    <property type="molecule type" value="Genomic_DNA"/>
</dbReference>
<reference evidence="3 4" key="2">
    <citation type="submission" date="2017-10" db="EMBL/GenBank/DDBJ databases">
        <title>Genome analyses suggest a sexual origin of heterokaryosis in a supposedly ancient asexual fungus.</title>
        <authorList>
            <person name="Corradi N."/>
            <person name="Sedzielewska K."/>
            <person name="Noel J."/>
            <person name="Charron P."/>
            <person name="Farinelli L."/>
            <person name="Marton T."/>
            <person name="Kruger M."/>
            <person name="Pelin A."/>
            <person name="Brachmann A."/>
            <person name="Corradi N."/>
        </authorList>
    </citation>
    <scope>NUCLEOTIDE SEQUENCE [LARGE SCALE GENOMIC DNA]</scope>
    <source>
        <strain evidence="3 4">A1</strain>
    </source>
</reference>
<dbReference type="Gene3D" id="3.40.50.300">
    <property type="entry name" value="P-loop containing nucleotide triphosphate hydrolases"/>
    <property type="match status" value="1"/>
</dbReference>
<evidence type="ECO:0000259" key="2">
    <source>
        <dbReference type="Pfam" id="PF19263"/>
    </source>
</evidence>
<feature type="domain" description="NrS-1 polymerase-like helicase" evidence="2">
    <location>
        <begin position="360"/>
        <end position="468"/>
    </location>
</feature>
<sequence length="746" mass="85159">MGGMIAATATAATAKAATDFLNQLKIVQQIQNYVILILWVNFTPNKFTLNEFHHWSLGSYSFTIKSFNHAFRDVCLEISPDWDKNSITVASSTDAKKISLHISTTGMRLKNIVQVTVFTELVRKKLPVSLQGNSIINNIANKSSFSLRMLGSLKYNEKTEEHIQVKKAMHPKDGTIFDFMIRLPNDESEITESPLLIIPEPEMGRCPNINNVTINAELELVEELLQEANIEGFFCYRANQDRQPRSRKPSKKLTIGEIALNREKKLPIPEKQGRPRISDPNDHFVWWNLLRMCTSDFFNLFLKFLAKPAPEINKEIIDLILWHVKNVICSRDERLDKYIWNWWAYLVQKPEKKSRSILVLKSTLQQCGKNIITDFIGDKVLGEHLYYTTSDLEKILKRFNSAIQAQKLIVMNETGMSSTEWHKFNGHLKSLITEGRVSIERKGIETKRIRDFTWFIVTSNQDAPLKIDIGDSCVVCFDVFSRCRGNTKYFKRLGKVLDHPDAPGVVMIYLLSRDLSDFKPEEIPATKMKVDIMRDQLSSPIRFIIDYITSRAEDGTSTQSCTSLYQKYLEWCGENGEKLLTSKVAGKKFSEIGIESKQVRTDDLPKNETTNIPIFNVLEIIPPKIIPHHLEKNMPSLSASKNKKADKQDDSSQVLFDYVATEVPVTSISGTSGTSKTSELSNRLETSKPSKPIEPISNVMKAPKPSSNEILSARVQCEERLRKWVIEHDEDPDIFMTITEKDVDRS</sequence>
<feature type="compositionally biased region" description="Low complexity" evidence="1">
    <location>
        <begin position="667"/>
        <end position="678"/>
    </location>
</feature>
<dbReference type="Pfam" id="PF19263">
    <property type="entry name" value="DUF5906"/>
    <property type="match status" value="1"/>
</dbReference>
<proteinExistence type="predicted"/>
<dbReference type="VEuPathDB" id="FungiDB:FUN_012934"/>
<feature type="compositionally biased region" description="Polar residues" evidence="1">
    <location>
        <begin position="679"/>
        <end position="689"/>
    </location>
</feature>
<dbReference type="VEuPathDB" id="FungiDB:RhiirA1_389367"/>
<gene>
    <name evidence="3" type="ORF">RhiirA1_389367</name>
</gene>
<organism evidence="3 4">
    <name type="scientific">Rhizophagus irregularis</name>
    <dbReference type="NCBI Taxonomy" id="588596"/>
    <lineage>
        <taxon>Eukaryota</taxon>
        <taxon>Fungi</taxon>
        <taxon>Fungi incertae sedis</taxon>
        <taxon>Mucoromycota</taxon>
        <taxon>Glomeromycotina</taxon>
        <taxon>Glomeromycetes</taxon>
        <taxon>Glomerales</taxon>
        <taxon>Glomeraceae</taxon>
        <taxon>Rhizophagus</taxon>
    </lineage>
</organism>
<comment type="caution">
    <text evidence="3">The sequence shown here is derived from an EMBL/GenBank/DDBJ whole genome shotgun (WGS) entry which is preliminary data.</text>
</comment>
<dbReference type="InterPro" id="IPR045455">
    <property type="entry name" value="NrS-1_pol-like_helicase"/>
</dbReference>
<evidence type="ECO:0000313" key="4">
    <source>
        <dbReference type="Proteomes" id="UP000232688"/>
    </source>
</evidence>
<dbReference type="VEuPathDB" id="FungiDB:RhiirFUN_003937"/>
<reference evidence="3 4" key="1">
    <citation type="submission" date="2017-10" db="EMBL/GenBank/DDBJ databases">
        <title>Extensive intraspecific genome diversity in a model arbuscular mycorrhizal fungus.</title>
        <authorList>
            <person name="Chen E.C.H."/>
            <person name="Morin E."/>
            <person name="Baudet D."/>
            <person name="Noel J."/>
            <person name="Ndikumana S."/>
            <person name="Charron P."/>
            <person name="St-Onge C."/>
            <person name="Giorgi J."/>
            <person name="Grigoriev I.V."/>
            <person name="Roux C."/>
            <person name="Martin F.M."/>
            <person name="Corradi N."/>
        </authorList>
    </citation>
    <scope>NUCLEOTIDE SEQUENCE [LARGE SCALE GENOMIC DNA]</scope>
    <source>
        <strain evidence="3 4">A1</strain>
    </source>
</reference>
<dbReference type="Proteomes" id="UP000232688">
    <property type="component" value="Unassembled WGS sequence"/>
</dbReference>
<accession>A0A2N0SBM3</accession>
<protein>
    <recommendedName>
        <fullName evidence="2">NrS-1 polymerase-like helicase domain-containing protein</fullName>
    </recommendedName>
</protein>
<evidence type="ECO:0000313" key="3">
    <source>
        <dbReference type="EMBL" id="PKC72942.1"/>
    </source>
</evidence>
<feature type="region of interest" description="Disordered" evidence="1">
    <location>
        <begin position="667"/>
        <end position="705"/>
    </location>
</feature>
<dbReference type="AlphaFoldDB" id="A0A2N0SBM3"/>
<evidence type="ECO:0000256" key="1">
    <source>
        <dbReference type="SAM" id="MobiDB-lite"/>
    </source>
</evidence>
<name>A0A2N0SBM3_9GLOM</name>